<dbReference type="Proteomes" id="UP001432027">
    <property type="component" value="Unassembled WGS sequence"/>
</dbReference>
<gene>
    <name evidence="1" type="ORF">PENTCL1PPCAC_30017</name>
</gene>
<sequence>HADNVSSSLSINESVVVSDFLALLYSESCCDVLSVMESMVVSGVLALGKSNSESLKYVSEAVALEPFGSEE</sequence>
<evidence type="ECO:0000313" key="2">
    <source>
        <dbReference type="Proteomes" id="UP001432027"/>
    </source>
</evidence>
<dbReference type="EMBL" id="BTSX01000006">
    <property type="protein sequence ID" value="GMT07843.1"/>
    <property type="molecule type" value="Genomic_DNA"/>
</dbReference>
<comment type="caution">
    <text evidence="1">The sequence shown here is derived from an EMBL/GenBank/DDBJ whole genome shotgun (WGS) entry which is preliminary data.</text>
</comment>
<protein>
    <submittedName>
        <fullName evidence="1">Uncharacterized protein</fullName>
    </submittedName>
</protein>
<name>A0AAV5UNC9_9BILA</name>
<feature type="non-terminal residue" evidence="1">
    <location>
        <position position="1"/>
    </location>
</feature>
<keyword evidence="2" id="KW-1185">Reference proteome</keyword>
<dbReference type="AlphaFoldDB" id="A0AAV5UNC9"/>
<reference evidence="1" key="1">
    <citation type="submission" date="2023-10" db="EMBL/GenBank/DDBJ databases">
        <title>Genome assembly of Pristionchus species.</title>
        <authorList>
            <person name="Yoshida K."/>
            <person name="Sommer R.J."/>
        </authorList>
    </citation>
    <scope>NUCLEOTIDE SEQUENCE</scope>
    <source>
        <strain evidence="1">RS0144</strain>
    </source>
</reference>
<proteinExistence type="predicted"/>
<accession>A0AAV5UNC9</accession>
<organism evidence="1 2">
    <name type="scientific">Pristionchus entomophagus</name>
    <dbReference type="NCBI Taxonomy" id="358040"/>
    <lineage>
        <taxon>Eukaryota</taxon>
        <taxon>Metazoa</taxon>
        <taxon>Ecdysozoa</taxon>
        <taxon>Nematoda</taxon>
        <taxon>Chromadorea</taxon>
        <taxon>Rhabditida</taxon>
        <taxon>Rhabditina</taxon>
        <taxon>Diplogasteromorpha</taxon>
        <taxon>Diplogasteroidea</taxon>
        <taxon>Neodiplogasteridae</taxon>
        <taxon>Pristionchus</taxon>
    </lineage>
</organism>
<feature type="non-terminal residue" evidence="1">
    <location>
        <position position="71"/>
    </location>
</feature>
<evidence type="ECO:0000313" key="1">
    <source>
        <dbReference type="EMBL" id="GMT07843.1"/>
    </source>
</evidence>